<evidence type="ECO:0000256" key="1">
    <source>
        <dbReference type="ARBA" id="ARBA00006056"/>
    </source>
</evidence>
<protein>
    <submittedName>
        <fullName evidence="3">Lactate dehydrogenase</fullName>
    </submittedName>
</protein>
<dbReference type="RefSeq" id="WP_215064658.1">
    <property type="nucleotide sequence ID" value="NZ_BSKO01000001.1"/>
</dbReference>
<evidence type="ECO:0000313" key="3">
    <source>
        <dbReference type="EMBL" id="GLO67533.1"/>
    </source>
</evidence>
<dbReference type="InterPro" id="IPR003767">
    <property type="entry name" value="Malate/L-lactate_DH-like"/>
</dbReference>
<dbReference type="Gene3D" id="3.30.1370.60">
    <property type="entry name" value="Hypothetical oxidoreductase yiak, domain 2"/>
    <property type="match status" value="1"/>
</dbReference>
<organism evidence="3 4">
    <name type="scientific">Oceanobacillus kimchii</name>
    <dbReference type="NCBI Taxonomy" id="746691"/>
    <lineage>
        <taxon>Bacteria</taxon>
        <taxon>Bacillati</taxon>
        <taxon>Bacillota</taxon>
        <taxon>Bacilli</taxon>
        <taxon>Bacillales</taxon>
        <taxon>Bacillaceae</taxon>
        <taxon>Oceanobacillus</taxon>
    </lineage>
</organism>
<evidence type="ECO:0000256" key="2">
    <source>
        <dbReference type="ARBA" id="ARBA00023002"/>
    </source>
</evidence>
<keyword evidence="2" id="KW-0560">Oxidoreductase</keyword>
<dbReference type="PANTHER" id="PTHR11091:SF0">
    <property type="entry name" value="MALATE DEHYDROGENASE"/>
    <property type="match status" value="1"/>
</dbReference>
<dbReference type="Pfam" id="PF02615">
    <property type="entry name" value="Ldh_2"/>
    <property type="match status" value="1"/>
</dbReference>
<gene>
    <name evidence="3" type="ORF">MACH08_33170</name>
</gene>
<proteinExistence type="inferred from homology"/>
<dbReference type="InterPro" id="IPR043143">
    <property type="entry name" value="Mal/L-sulf/L-lact_DH-like_NADP"/>
</dbReference>
<dbReference type="InterPro" id="IPR036111">
    <property type="entry name" value="Mal/L-sulfo/L-lacto_DH-like_sf"/>
</dbReference>
<dbReference type="SUPFAM" id="SSF89733">
    <property type="entry name" value="L-sulfolactate dehydrogenase-like"/>
    <property type="match status" value="1"/>
</dbReference>
<comment type="caution">
    <text evidence="3">The sequence shown here is derived from an EMBL/GenBank/DDBJ whole genome shotgun (WGS) entry which is preliminary data.</text>
</comment>
<dbReference type="InterPro" id="IPR043144">
    <property type="entry name" value="Mal/L-sulf/L-lact_DH-like_ah"/>
</dbReference>
<dbReference type="Proteomes" id="UP001275436">
    <property type="component" value="Unassembled WGS sequence"/>
</dbReference>
<dbReference type="Gene3D" id="1.10.1530.10">
    <property type="match status" value="1"/>
</dbReference>
<name>A0ABQ5TL23_9BACI</name>
<comment type="similarity">
    <text evidence="1">Belongs to the LDH2/MDH2 oxidoreductase family.</text>
</comment>
<sequence length="356" mass="38848">MSNITISEKDLQSFCCDLLKQSLPDEEAKVIAETLVDADLRGVTSHGVQRVAGYLKRMEAGIIERKTNISVVQDSFATALLDANNGWGQVAGVKAMDMAIQKAAQYGTSFVGVSNSNHFGTASFYTRMAAERGFIGISMTNASPIMVPFGAKEPSLGPNPISISIPAGEGQKPIILDMSTSNVARGKIMVAKKNKDSIPEGWAITKDGKQTTDADEAWEGFVLPMGPKGSGLAIIIDILSGVLTGSLFGKRIPRQYDDPYPQQLGHLFGAINIENFGDPELFYQHVSEKIEETISSEPSEGFDQVYMPGDMESQRKKEYKENGIPISQEIINELRKTGEKYGIDLEHYLSQNKQSK</sequence>
<evidence type="ECO:0000313" key="4">
    <source>
        <dbReference type="Proteomes" id="UP001275436"/>
    </source>
</evidence>
<dbReference type="PANTHER" id="PTHR11091">
    <property type="entry name" value="OXIDOREDUCTASE-RELATED"/>
    <property type="match status" value="1"/>
</dbReference>
<reference evidence="3 4" key="1">
    <citation type="submission" date="2023-02" db="EMBL/GenBank/DDBJ databases">
        <title>Oceanobacillus kimchii IFOP_LL358 isolated form Alexandrium catenella lab strain.</title>
        <authorList>
            <person name="Gajardo G."/>
            <person name="Ueki S."/>
            <person name="Maruyama F."/>
        </authorList>
    </citation>
    <scope>NUCLEOTIDE SEQUENCE [LARGE SCALE GENOMIC DNA]</scope>
    <source>
        <strain evidence="3 4">IFOP_LL358</strain>
    </source>
</reference>
<dbReference type="EMBL" id="BSKO01000001">
    <property type="protein sequence ID" value="GLO67533.1"/>
    <property type="molecule type" value="Genomic_DNA"/>
</dbReference>
<accession>A0ABQ5TL23</accession>
<keyword evidence="4" id="KW-1185">Reference proteome</keyword>